<evidence type="ECO:0000313" key="2">
    <source>
        <dbReference type="Proteomes" id="UP001459277"/>
    </source>
</evidence>
<protein>
    <submittedName>
        <fullName evidence="1">Uncharacterized protein</fullName>
    </submittedName>
</protein>
<organism evidence="1 2">
    <name type="scientific">Lithocarpus litseifolius</name>
    <dbReference type="NCBI Taxonomy" id="425828"/>
    <lineage>
        <taxon>Eukaryota</taxon>
        <taxon>Viridiplantae</taxon>
        <taxon>Streptophyta</taxon>
        <taxon>Embryophyta</taxon>
        <taxon>Tracheophyta</taxon>
        <taxon>Spermatophyta</taxon>
        <taxon>Magnoliopsida</taxon>
        <taxon>eudicotyledons</taxon>
        <taxon>Gunneridae</taxon>
        <taxon>Pentapetalae</taxon>
        <taxon>rosids</taxon>
        <taxon>fabids</taxon>
        <taxon>Fagales</taxon>
        <taxon>Fagaceae</taxon>
        <taxon>Lithocarpus</taxon>
    </lineage>
</organism>
<reference evidence="1 2" key="1">
    <citation type="submission" date="2024-01" db="EMBL/GenBank/DDBJ databases">
        <title>A telomere-to-telomere, gap-free genome of sweet tea (Lithocarpus litseifolius).</title>
        <authorList>
            <person name="Zhou J."/>
        </authorList>
    </citation>
    <scope>NUCLEOTIDE SEQUENCE [LARGE SCALE GENOMIC DNA]</scope>
    <source>
        <strain evidence="1">Zhou-2022a</strain>
        <tissue evidence="1">Leaf</tissue>
    </source>
</reference>
<dbReference type="Proteomes" id="UP001459277">
    <property type="component" value="Unassembled WGS sequence"/>
</dbReference>
<keyword evidence="2" id="KW-1185">Reference proteome</keyword>
<dbReference type="EMBL" id="JAZDWU010000009">
    <property type="protein sequence ID" value="KAK9991889.1"/>
    <property type="molecule type" value="Genomic_DNA"/>
</dbReference>
<evidence type="ECO:0000313" key="1">
    <source>
        <dbReference type="EMBL" id="KAK9991889.1"/>
    </source>
</evidence>
<accession>A0AAW2C418</accession>
<comment type="caution">
    <text evidence="1">The sequence shown here is derived from an EMBL/GenBank/DDBJ whole genome shotgun (WGS) entry which is preliminary data.</text>
</comment>
<gene>
    <name evidence="1" type="ORF">SO802_026874</name>
</gene>
<sequence length="93" mass="9927">MVRQGKGSSKVSQMLLCAASKETQTPETNLELEMGANGIGKTNFSDIVRDVLADMVGTASRNGKYDNYGSSKKIKADGNISSDSMCSDTIEKD</sequence>
<dbReference type="AlphaFoldDB" id="A0AAW2C418"/>
<name>A0AAW2C418_9ROSI</name>
<proteinExistence type="predicted"/>